<name>A0ABU1IQT2_9BACL</name>
<accession>A0ABU1IQT2</accession>
<comment type="caution">
    <text evidence="1">The sequence shown here is derived from an EMBL/GenBank/DDBJ whole genome shotgun (WGS) entry which is preliminary data.</text>
</comment>
<proteinExistence type="predicted"/>
<gene>
    <name evidence="1" type="ORF">JOE21_003171</name>
</gene>
<dbReference type="EMBL" id="JAVDQG010000008">
    <property type="protein sequence ID" value="MDR6227156.1"/>
    <property type="molecule type" value="Genomic_DNA"/>
</dbReference>
<protein>
    <submittedName>
        <fullName evidence="1">Uncharacterized protein</fullName>
    </submittedName>
</protein>
<evidence type="ECO:0000313" key="1">
    <source>
        <dbReference type="EMBL" id="MDR6227156.1"/>
    </source>
</evidence>
<reference evidence="1 2" key="1">
    <citation type="submission" date="2023-07" db="EMBL/GenBank/DDBJ databases">
        <title>Genomic Encyclopedia of Type Strains, Phase IV (KMG-IV): sequencing the most valuable type-strain genomes for metagenomic binning, comparative biology and taxonomic classification.</title>
        <authorList>
            <person name="Goeker M."/>
        </authorList>
    </citation>
    <scope>NUCLEOTIDE SEQUENCE [LARGE SCALE GENOMIC DNA]</scope>
    <source>
        <strain evidence="1 2">DSM 45903</strain>
    </source>
</reference>
<keyword evidence="2" id="KW-1185">Reference proteome</keyword>
<dbReference type="Proteomes" id="UP001185012">
    <property type="component" value="Unassembled WGS sequence"/>
</dbReference>
<evidence type="ECO:0000313" key="2">
    <source>
        <dbReference type="Proteomes" id="UP001185012"/>
    </source>
</evidence>
<sequence>MAGGEPLRFLQRNEDSHTDPGLVLRIVQTRPKNLRIPLSQKRGIPIYKRG</sequence>
<organism evidence="1 2">
    <name type="scientific">Desmospora profundinema</name>
    <dbReference type="NCBI Taxonomy" id="1571184"/>
    <lineage>
        <taxon>Bacteria</taxon>
        <taxon>Bacillati</taxon>
        <taxon>Bacillota</taxon>
        <taxon>Bacilli</taxon>
        <taxon>Bacillales</taxon>
        <taxon>Thermoactinomycetaceae</taxon>
        <taxon>Desmospora</taxon>
    </lineage>
</organism>